<dbReference type="InterPro" id="IPR015915">
    <property type="entry name" value="Kelch-typ_b-propeller"/>
</dbReference>
<dbReference type="PANTHER" id="PTHR46093:SF18">
    <property type="entry name" value="FIBRONECTIN TYPE-III DOMAIN-CONTAINING PROTEIN"/>
    <property type="match status" value="1"/>
</dbReference>
<evidence type="ECO:0000256" key="3">
    <source>
        <dbReference type="SAM" id="SignalP"/>
    </source>
</evidence>
<evidence type="ECO:0008006" key="6">
    <source>
        <dbReference type="Google" id="ProtNLM"/>
    </source>
</evidence>
<dbReference type="Gene3D" id="2.120.10.80">
    <property type="entry name" value="Kelch-type beta propeller"/>
    <property type="match status" value="1"/>
</dbReference>
<dbReference type="OrthoDB" id="2363417at2759"/>
<comment type="caution">
    <text evidence="4">The sequence shown here is derived from an EMBL/GenBank/DDBJ whole genome shotgun (WGS) entry which is preliminary data.</text>
</comment>
<evidence type="ECO:0000313" key="5">
    <source>
        <dbReference type="Proteomes" id="UP000605846"/>
    </source>
</evidence>
<name>A0A8H7ES66_9FUNG</name>
<gene>
    <name evidence="4" type="ORF">EC973_006729</name>
</gene>
<organism evidence="4 5">
    <name type="scientific">Apophysomyces ossiformis</name>
    <dbReference type="NCBI Taxonomy" id="679940"/>
    <lineage>
        <taxon>Eukaryota</taxon>
        <taxon>Fungi</taxon>
        <taxon>Fungi incertae sedis</taxon>
        <taxon>Mucoromycota</taxon>
        <taxon>Mucoromycotina</taxon>
        <taxon>Mucoromycetes</taxon>
        <taxon>Mucorales</taxon>
        <taxon>Mucorineae</taxon>
        <taxon>Mucoraceae</taxon>
        <taxon>Apophysomyces</taxon>
    </lineage>
</organism>
<dbReference type="Gene3D" id="2.130.10.80">
    <property type="entry name" value="Galactose oxidase/kelch, beta-propeller"/>
    <property type="match status" value="1"/>
</dbReference>
<reference evidence="4" key="1">
    <citation type="submission" date="2020-01" db="EMBL/GenBank/DDBJ databases">
        <title>Genome Sequencing of Three Apophysomyces-Like Fungal Strains Confirms a Novel Fungal Genus in the Mucoromycota with divergent Burkholderia-like Endosymbiotic Bacteria.</title>
        <authorList>
            <person name="Stajich J.E."/>
            <person name="Macias A.M."/>
            <person name="Carter-House D."/>
            <person name="Lovett B."/>
            <person name="Kasson L.R."/>
            <person name="Berry K."/>
            <person name="Grigoriev I."/>
            <person name="Chang Y."/>
            <person name="Spatafora J."/>
            <person name="Kasson M.T."/>
        </authorList>
    </citation>
    <scope>NUCLEOTIDE SEQUENCE</scope>
    <source>
        <strain evidence="4">NRRL A-21654</strain>
    </source>
</reference>
<dbReference type="SUPFAM" id="SSF117281">
    <property type="entry name" value="Kelch motif"/>
    <property type="match status" value="1"/>
</dbReference>
<dbReference type="Proteomes" id="UP000605846">
    <property type="component" value="Unassembled WGS sequence"/>
</dbReference>
<keyword evidence="5" id="KW-1185">Reference proteome</keyword>
<dbReference type="EMBL" id="JABAYA010000044">
    <property type="protein sequence ID" value="KAF7728091.1"/>
    <property type="molecule type" value="Genomic_DNA"/>
</dbReference>
<keyword evidence="1" id="KW-0880">Kelch repeat</keyword>
<accession>A0A8H7ES66</accession>
<keyword evidence="3" id="KW-0732">Signal</keyword>
<sequence>MQLLCVLFVLIVKIAHLIVAVEPEGRMCSGCTVLSKTLYCYSGGTWAASVNYEAKGYADFYMLDISHNFVRSGALAGWLNLSNADNYVLEPNWDFSIVNVKGQAFVTNGGIGYGIPSAYIKAKPLVNVTTKFLGEEWSTVPLNNPLDQYWGESGNYVDSKNSIYYWGGWNFHTDTKAGTSFRILDYATNIWSISPAHTLPNNSVVRYQHTATMAGDNNIYFIGGSDGYKNNYNISMNEILVYDTIADTWDVRQTQGSVTPGPRILHTTTWTKNQWTKQDIRGAPGAGERYGHSAVLVGNSTLFILFGIGPNPFDNGQSVFFILDLNAMAWTDYYDASALNYSPISGTNSSHDPFIPPQQKSTNTPTIVGAVVGCVGAVGDTRHIVNPNLKLNHSGAAWRAIRRMLLLAEEKSTSYRSISGAERRQSPIY</sequence>
<dbReference type="PANTHER" id="PTHR46093">
    <property type="entry name" value="ACYL-COA-BINDING DOMAIN-CONTAINING PROTEIN 5"/>
    <property type="match status" value="1"/>
</dbReference>
<keyword evidence="2" id="KW-0677">Repeat</keyword>
<feature type="signal peptide" evidence="3">
    <location>
        <begin position="1"/>
        <end position="20"/>
    </location>
</feature>
<feature type="chain" id="PRO_5034039520" description="Galactose oxidase" evidence="3">
    <location>
        <begin position="21"/>
        <end position="429"/>
    </location>
</feature>
<dbReference type="AlphaFoldDB" id="A0A8H7ES66"/>
<evidence type="ECO:0000256" key="2">
    <source>
        <dbReference type="ARBA" id="ARBA00022737"/>
    </source>
</evidence>
<evidence type="ECO:0000313" key="4">
    <source>
        <dbReference type="EMBL" id="KAF7728091.1"/>
    </source>
</evidence>
<proteinExistence type="predicted"/>
<evidence type="ECO:0000256" key="1">
    <source>
        <dbReference type="ARBA" id="ARBA00022441"/>
    </source>
</evidence>
<dbReference type="InterPro" id="IPR037293">
    <property type="entry name" value="Gal_Oxidase_central_sf"/>
</dbReference>
<protein>
    <recommendedName>
        <fullName evidence="6">Galactose oxidase</fullName>
    </recommendedName>
</protein>